<keyword evidence="3 8" id="KW-0812">Transmembrane</keyword>
<comment type="subcellular location">
    <subcellularLocation>
        <location evidence="1">Membrane</location>
        <topology evidence="1">Multi-pass membrane protein</topology>
    </subcellularLocation>
</comment>
<feature type="transmembrane region" description="Helical" evidence="8">
    <location>
        <begin position="360"/>
        <end position="380"/>
    </location>
</feature>
<dbReference type="InterPro" id="IPR036259">
    <property type="entry name" value="MFS_trans_sf"/>
</dbReference>
<dbReference type="Gene3D" id="1.20.1250.20">
    <property type="entry name" value="MFS general substrate transporter like domains"/>
    <property type="match status" value="1"/>
</dbReference>
<proteinExistence type="inferred from homology"/>
<protein>
    <recommendedName>
        <fullName evidence="9">Major facilitator superfamily (MFS) profile domain-containing protein</fullName>
    </recommendedName>
</protein>
<dbReference type="AlphaFoldDB" id="A0AAU9SCI4"/>
<evidence type="ECO:0000313" key="10">
    <source>
        <dbReference type="EMBL" id="CAH2061466.1"/>
    </source>
</evidence>
<name>A0AAU9SCI4_THLAR</name>
<keyword evidence="4 8" id="KW-1133">Transmembrane helix</keyword>
<feature type="transmembrane region" description="Helical" evidence="8">
    <location>
        <begin position="323"/>
        <end position="344"/>
    </location>
</feature>
<dbReference type="PANTHER" id="PTHR23505:SF79">
    <property type="entry name" value="PROTEIN SPINSTER"/>
    <property type="match status" value="1"/>
</dbReference>
<evidence type="ECO:0000256" key="1">
    <source>
        <dbReference type="ARBA" id="ARBA00004141"/>
    </source>
</evidence>
<dbReference type="CDD" id="cd17328">
    <property type="entry name" value="MFS_spinster_like"/>
    <property type="match status" value="1"/>
</dbReference>
<feature type="transmembrane region" description="Helical" evidence="8">
    <location>
        <begin position="232"/>
        <end position="252"/>
    </location>
</feature>
<feature type="transmembrane region" description="Helical" evidence="8">
    <location>
        <begin position="453"/>
        <end position="475"/>
    </location>
</feature>
<dbReference type="InterPro" id="IPR011701">
    <property type="entry name" value="MFS"/>
</dbReference>
<feature type="transmembrane region" description="Helical" evidence="8">
    <location>
        <begin position="264"/>
        <end position="283"/>
    </location>
</feature>
<organism evidence="10 11">
    <name type="scientific">Thlaspi arvense</name>
    <name type="common">Field penny-cress</name>
    <dbReference type="NCBI Taxonomy" id="13288"/>
    <lineage>
        <taxon>Eukaryota</taxon>
        <taxon>Viridiplantae</taxon>
        <taxon>Streptophyta</taxon>
        <taxon>Embryophyta</taxon>
        <taxon>Tracheophyta</taxon>
        <taxon>Spermatophyta</taxon>
        <taxon>Magnoliopsida</taxon>
        <taxon>eudicotyledons</taxon>
        <taxon>Gunneridae</taxon>
        <taxon>Pentapetalae</taxon>
        <taxon>rosids</taxon>
        <taxon>malvids</taxon>
        <taxon>Brassicales</taxon>
        <taxon>Brassicaceae</taxon>
        <taxon>Thlaspideae</taxon>
        <taxon>Thlaspi</taxon>
    </lineage>
</organism>
<feature type="transmembrane region" description="Helical" evidence="8">
    <location>
        <begin position="392"/>
        <end position="412"/>
    </location>
</feature>
<feature type="domain" description="Major facilitator superfamily (MFS) profile" evidence="9">
    <location>
        <begin position="93"/>
        <end position="509"/>
    </location>
</feature>
<reference evidence="10 11" key="1">
    <citation type="submission" date="2022-03" db="EMBL/GenBank/DDBJ databases">
        <authorList>
            <person name="Nunn A."/>
            <person name="Chopra R."/>
            <person name="Nunn A."/>
            <person name="Contreras Garrido A."/>
        </authorList>
    </citation>
    <scope>NUCLEOTIDE SEQUENCE [LARGE SCALE GENOMIC DNA]</scope>
</reference>
<evidence type="ECO:0000256" key="3">
    <source>
        <dbReference type="ARBA" id="ARBA00022692"/>
    </source>
</evidence>
<keyword evidence="5 8" id="KW-0472">Membrane</keyword>
<sequence>MEDATTVLDEEDTTVLDKDPQPSDFMTPSGQRILGERSVKPSAKVKDTQWKIAKCGRGRVIKNFDIVESSFLSPIWYINHCFTLHFSSLPAMSVTCDLIINLLNYMDRGAIASNGVNGNIRTCNDKGKCNPATGIQGHFKLSNFEDGVLSSSFMVGLLIASPIFASLAKSFNPFRLIGVGLTVWTIAVLGCGSSFAFWFIVLCRMFVGVGEASFISLAAPFIDDNAPHKQKAVWLGVFYMCIPSGVALGYVYGGYVGKHFSWRYAFWGEAVLMAPFAVLGFLMKPLQLKGFPSTDSIKMASSDVPKSFTQFAKDMKVLCKEKVFVVNVLGYVSYNFVIGAYSYWGPKAGYSIYKMKNADMIFGAVTIICGISGTLSGGFILDRVTATIPNAFKLLSGATFLGAIFCFTAFTLKSLYGFIALFALGELLVFATQAPVNYVCLHCVKPSLRPLSMAISTVAIHIFGDVLSSPLVGIVQDHINSWRKTGLILTSVLFLAAAIWFIGIFINSVDRFNGEESESEKQRRQEQSIVTP</sequence>
<evidence type="ECO:0000256" key="7">
    <source>
        <dbReference type="SAM" id="MobiDB-lite"/>
    </source>
</evidence>
<dbReference type="PROSITE" id="PS50850">
    <property type="entry name" value="MFS"/>
    <property type="match status" value="1"/>
</dbReference>
<dbReference type="GO" id="GO:0022857">
    <property type="term" value="F:transmembrane transporter activity"/>
    <property type="evidence" value="ECO:0007669"/>
    <property type="project" value="InterPro"/>
</dbReference>
<evidence type="ECO:0000256" key="8">
    <source>
        <dbReference type="SAM" id="Phobius"/>
    </source>
</evidence>
<dbReference type="GO" id="GO:0016020">
    <property type="term" value="C:membrane"/>
    <property type="evidence" value="ECO:0007669"/>
    <property type="project" value="UniProtKB-SubCell"/>
</dbReference>
<dbReference type="Proteomes" id="UP000836841">
    <property type="component" value="Chromosome 4"/>
</dbReference>
<evidence type="ECO:0000313" key="11">
    <source>
        <dbReference type="Proteomes" id="UP000836841"/>
    </source>
</evidence>
<dbReference type="InterPro" id="IPR020846">
    <property type="entry name" value="MFS_dom"/>
</dbReference>
<gene>
    <name evidence="10" type="ORF">TAV2_LOCUS14388</name>
</gene>
<dbReference type="PANTHER" id="PTHR23505">
    <property type="entry name" value="SPINSTER"/>
    <property type="match status" value="1"/>
</dbReference>
<feature type="transmembrane region" description="Helical" evidence="8">
    <location>
        <begin position="148"/>
        <end position="167"/>
    </location>
</feature>
<keyword evidence="2" id="KW-0813">Transport</keyword>
<feature type="compositionally biased region" description="Acidic residues" evidence="7">
    <location>
        <begin position="1"/>
        <end position="14"/>
    </location>
</feature>
<dbReference type="InterPro" id="IPR044770">
    <property type="entry name" value="MFS_spinster-like"/>
</dbReference>
<evidence type="ECO:0000256" key="6">
    <source>
        <dbReference type="ARBA" id="ARBA00024338"/>
    </source>
</evidence>
<evidence type="ECO:0000256" key="4">
    <source>
        <dbReference type="ARBA" id="ARBA00022989"/>
    </source>
</evidence>
<dbReference type="EMBL" id="OU466860">
    <property type="protein sequence ID" value="CAH2061466.1"/>
    <property type="molecule type" value="Genomic_DNA"/>
</dbReference>
<accession>A0AAU9SCI4</accession>
<feature type="region of interest" description="Disordered" evidence="7">
    <location>
        <begin position="1"/>
        <end position="29"/>
    </location>
</feature>
<dbReference type="Pfam" id="PF07690">
    <property type="entry name" value="MFS_1"/>
    <property type="match status" value="1"/>
</dbReference>
<comment type="similarity">
    <text evidence="6">Belongs to the major facilitator superfamily. Spinster (TC 2.A.1.49) family.</text>
</comment>
<evidence type="ECO:0000256" key="5">
    <source>
        <dbReference type="ARBA" id="ARBA00023136"/>
    </source>
</evidence>
<keyword evidence="11" id="KW-1185">Reference proteome</keyword>
<evidence type="ECO:0000259" key="9">
    <source>
        <dbReference type="PROSITE" id="PS50850"/>
    </source>
</evidence>
<dbReference type="SUPFAM" id="SSF103473">
    <property type="entry name" value="MFS general substrate transporter"/>
    <property type="match status" value="1"/>
</dbReference>
<feature type="transmembrane region" description="Helical" evidence="8">
    <location>
        <begin position="487"/>
        <end position="506"/>
    </location>
</feature>
<evidence type="ECO:0000256" key="2">
    <source>
        <dbReference type="ARBA" id="ARBA00022448"/>
    </source>
</evidence>